<keyword evidence="3" id="KW-1185">Reference proteome</keyword>
<organism evidence="2 3">
    <name type="scientific">Scophthalmus maximus</name>
    <name type="common">Turbot</name>
    <name type="synonym">Psetta maxima</name>
    <dbReference type="NCBI Taxonomy" id="52904"/>
    <lineage>
        <taxon>Eukaryota</taxon>
        <taxon>Metazoa</taxon>
        <taxon>Chordata</taxon>
        <taxon>Craniata</taxon>
        <taxon>Vertebrata</taxon>
        <taxon>Euteleostomi</taxon>
        <taxon>Actinopterygii</taxon>
        <taxon>Neopterygii</taxon>
        <taxon>Teleostei</taxon>
        <taxon>Neoteleostei</taxon>
        <taxon>Acanthomorphata</taxon>
        <taxon>Carangaria</taxon>
        <taxon>Pleuronectiformes</taxon>
        <taxon>Pleuronectoidei</taxon>
        <taxon>Scophthalmidae</taxon>
        <taxon>Scophthalmus</taxon>
    </lineage>
</organism>
<dbReference type="Proteomes" id="UP000246464">
    <property type="component" value="Chromosome 8"/>
</dbReference>
<evidence type="ECO:0000256" key="1">
    <source>
        <dbReference type="SAM" id="MobiDB-lite"/>
    </source>
</evidence>
<feature type="compositionally biased region" description="Polar residues" evidence="1">
    <location>
        <begin position="89"/>
        <end position="98"/>
    </location>
</feature>
<feature type="compositionally biased region" description="Basic and acidic residues" evidence="1">
    <location>
        <begin position="100"/>
        <end position="109"/>
    </location>
</feature>
<proteinExistence type="predicted"/>
<dbReference type="AlphaFoldDB" id="A0A2U9BNU4"/>
<gene>
    <name evidence="2" type="ORF">SMAX5B_011603</name>
</gene>
<name>A0A2U9BNU4_SCOMX</name>
<reference evidence="2 3" key="1">
    <citation type="submission" date="2017-12" db="EMBL/GenBank/DDBJ databases">
        <title>Integrating genomic resources of turbot (Scophthalmus maximus) in depth evaluation of genetic and physical mapping variation across individuals.</title>
        <authorList>
            <person name="Martinez P."/>
        </authorList>
    </citation>
    <scope>NUCLEOTIDE SEQUENCE [LARGE SCALE GENOMIC DNA]</scope>
</reference>
<accession>A0A2U9BNU4</accession>
<feature type="region of interest" description="Disordered" evidence="1">
    <location>
        <begin position="85"/>
        <end position="109"/>
    </location>
</feature>
<sequence length="109" mass="12069">MEVLLYEYLLLHDRSTAQRHLMDVKDPTLLCRGLYLKGHFRLIRATNWTNGGGQEAAWTLAHGVDALLGQTAEEDSSVLRCNWIRGATSGPNVNSSGGIKSEKRGTEQD</sequence>
<evidence type="ECO:0000313" key="2">
    <source>
        <dbReference type="EMBL" id="AWP05349.1"/>
    </source>
</evidence>
<protein>
    <submittedName>
        <fullName evidence="2">Uncharacterized protein</fullName>
    </submittedName>
</protein>
<evidence type="ECO:0000313" key="3">
    <source>
        <dbReference type="Proteomes" id="UP000246464"/>
    </source>
</evidence>
<dbReference type="EMBL" id="CP026250">
    <property type="protein sequence ID" value="AWP05349.1"/>
    <property type="molecule type" value="Genomic_DNA"/>
</dbReference>